<protein>
    <submittedName>
        <fullName evidence="5">Uncharacterized protein</fullName>
    </submittedName>
</protein>
<organism evidence="5 6">
    <name type="scientific">Colocasia esculenta</name>
    <name type="common">Wild taro</name>
    <name type="synonym">Arum esculentum</name>
    <dbReference type="NCBI Taxonomy" id="4460"/>
    <lineage>
        <taxon>Eukaryota</taxon>
        <taxon>Viridiplantae</taxon>
        <taxon>Streptophyta</taxon>
        <taxon>Embryophyta</taxon>
        <taxon>Tracheophyta</taxon>
        <taxon>Spermatophyta</taxon>
        <taxon>Magnoliopsida</taxon>
        <taxon>Liliopsida</taxon>
        <taxon>Araceae</taxon>
        <taxon>Aroideae</taxon>
        <taxon>Colocasieae</taxon>
        <taxon>Colocasia</taxon>
    </lineage>
</organism>
<reference evidence="5" key="1">
    <citation type="submission" date="2017-07" db="EMBL/GenBank/DDBJ databases">
        <title>Taro Niue Genome Assembly and Annotation.</title>
        <authorList>
            <person name="Atibalentja N."/>
            <person name="Keating K."/>
            <person name="Fields C.J."/>
        </authorList>
    </citation>
    <scope>NUCLEOTIDE SEQUENCE</scope>
    <source>
        <strain evidence="5">Niue_2</strain>
        <tissue evidence="5">Leaf</tissue>
    </source>
</reference>
<dbReference type="InterPro" id="IPR036908">
    <property type="entry name" value="RlpA-like_sf"/>
</dbReference>
<evidence type="ECO:0000256" key="4">
    <source>
        <dbReference type="ARBA" id="ARBA00022729"/>
    </source>
</evidence>
<dbReference type="PANTHER" id="PTHR33191:SF9">
    <property type="entry name" value="RIPENING-RELATED PROTEIN 2-RELATED"/>
    <property type="match status" value="1"/>
</dbReference>
<dbReference type="EMBL" id="NMUH01004688">
    <property type="protein sequence ID" value="MQM10502.1"/>
    <property type="molecule type" value="Genomic_DNA"/>
</dbReference>
<dbReference type="Pfam" id="PF24300">
    <property type="entry name" value="KWL1"/>
    <property type="match status" value="1"/>
</dbReference>
<comment type="subcellular location">
    <subcellularLocation>
        <location evidence="1">Secreted</location>
    </subcellularLocation>
</comment>
<dbReference type="OrthoDB" id="406505at2759"/>
<sequence length="146" mass="16170">LQQYLWKQPAIQHPQVSRELISAYGCSSSVTSATRAILTNNDFSLGGGGPSECNDMHHNNSECIVVLSTGWYSRGSRCNIMMRITASNRSKTTKVVDECDCMNDCDKEHVYQPPCQNNVADASDAIWNALGLNIDNHMVLITWTMA</sequence>
<dbReference type="GO" id="GO:0005576">
    <property type="term" value="C:extracellular region"/>
    <property type="evidence" value="ECO:0007669"/>
    <property type="project" value="UniProtKB-SubCell"/>
</dbReference>
<keyword evidence="6" id="KW-1185">Reference proteome</keyword>
<evidence type="ECO:0000313" key="5">
    <source>
        <dbReference type="EMBL" id="MQM10502.1"/>
    </source>
</evidence>
<dbReference type="CDD" id="cd22270">
    <property type="entry name" value="DPBB_kiwellin-like"/>
    <property type="match status" value="1"/>
</dbReference>
<dbReference type="AlphaFoldDB" id="A0A843WJB2"/>
<keyword evidence="4" id="KW-0732">Signal</keyword>
<evidence type="ECO:0000313" key="6">
    <source>
        <dbReference type="Proteomes" id="UP000652761"/>
    </source>
</evidence>
<comment type="caution">
    <text evidence="5">The sequence shown here is derived from an EMBL/GenBank/DDBJ whole genome shotgun (WGS) entry which is preliminary data.</text>
</comment>
<proteinExistence type="inferred from homology"/>
<keyword evidence="3" id="KW-0964">Secreted</keyword>
<dbReference type="SUPFAM" id="SSF50685">
    <property type="entry name" value="Barwin-like endoglucanases"/>
    <property type="match status" value="1"/>
</dbReference>
<gene>
    <name evidence="5" type="ORF">Taro_043394</name>
</gene>
<name>A0A843WJB2_COLES</name>
<dbReference type="PANTHER" id="PTHR33191">
    <property type="entry name" value="RIPENING-RELATED PROTEIN 2-RELATED"/>
    <property type="match status" value="1"/>
</dbReference>
<evidence type="ECO:0000256" key="1">
    <source>
        <dbReference type="ARBA" id="ARBA00004613"/>
    </source>
</evidence>
<feature type="non-terminal residue" evidence="5">
    <location>
        <position position="1"/>
    </location>
</feature>
<evidence type="ECO:0000256" key="2">
    <source>
        <dbReference type="ARBA" id="ARBA00005592"/>
    </source>
</evidence>
<accession>A0A843WJB2</accession>
<evidence type="ECO:0000256" key="3">
    <source>
        <dbReference type="ARBA" id="ARBA00022525"/>
    </source>
</evidence>
<comment type="similarity">
    <text evidence="2">Belongs to the kiwellin family.</text>
</comment>
<dbReference type="InterPro" id="IPR039271">
    <property type="entry name" value="Kiwellin-like"/>
</dbReference>
<dbReference type="Proteomes" id="UP000652761">
    <property type="component" value="Unassembled WGS sequence"/>
</dbReference>
<dbReference type="Gene3D" id="2.40.40.10">
    <property type="entry name" value="RlpA-like domain"/>
    <property type="match status" value="1"/>
</dbReference>